<evidence type="ECO:0000256" key="2">
    <source>
        <dbReference type="ARBA" id="ARBA00022803"/>
    </source>
</evidence>
<dbReference type="InterPro" id="IPR051012">
    <property type="entry name" value="CellSynth/LPSAsmb/PSIAsmb"/>
</dbReference>
<evidence type="ECO:0000313" key="4">
    <source>
        <dbReference type="Proteomes" id="UP000254209"/>
    </source>
</evidence>
<sequence>MNQHKINELYSQFSQQYHAKQFEMALHTIQQITQLKPNDAEAWSNAATIATHAGKPDLAIDYALKTLAIQPDYANARQILLLHYKAQFQRLHDEQNFPAVLEKLKQILALSPDDARLLSSAASTASRLQRFEESNAYALQSLAIDPDHINSHDVLSLNYYSLGNNELAAKHGLRALQLRDKQITPTFRLPETWSPRHGKQIISFSLFGASPKYLEGAILNAQVAPEIYPDWTCRFYVDNSVPAAKIQQLRDLGAEVIEVSGEAANWVGTVWRFLALDDETVARVMFRDADSIISWREAAAVREWVESGKRFHTIRDGGSHTELILAGLWGAVGGAIDDITSKLRDYFSQPLISRHFADQYFLREKIWTYVKQDVFAHDRLFGFLNAHPLPELSDNQHHIGSCQMTSHLTVDCPFPEHTMMVWTVRSRIAPTRAADFTWRRLPEMRTVCEYESPVLQGKITLPVAKIYLEGLATNDTIISVSTQKIS</sequence>
<dbReference type="AlphaFoldDB" id="A0A376BK32"/>
<dbReference type="PANTHER" id="PTHR45586">
    <property type="entry name" value="TPR REPEAT-CONTAINING PROTEIN PA4667"/>
    <property type="match status" value="1"/>
</dbReference>
<dbReference type="SUPFAM" id="SSF48452">
    <property type="entry name" value="TPR-like"/>
    <property type="match status" value="1"/>
</dbReference>
<proteinExistence type="predicted"/>
<dbReference type="InterPro" id="IPR019734">
    <property type="entry name" value="TPR_rpt"/>
</dbReference>
<reference evidence="3 4" key="1">
    <citation type="submission" date="2018-06" db="EMBL/GenBank/DDBJ databases">
        <authorList>
            <consortium name="Pathogen Informatics"/>
            <person name="Doyle S."/>
        </authorList>
    </citation>
    <scope>NUCLEOTIDE SEQUENCE [LARGE SCALE GENOMIC DNA]</scope>
    <source>
        <strain evidence="3 4">NCTC10283</strain>
    </source>
</reference>
<dbReference type="GO" id="GO:0016740">
    <property type="term" value="F:transferase activity"/>
    <property type="evidence" value="ECO:0007669"/>
    <property type="project" value="UniProtKB-KW"/>
</dbReference>
<protein>
    <submittedName>
        <fullName evidence="3">Predicted O-linked N-acetylglucosamine transferase, SPINDLY family</fullName>
    </submittedName>
</protein>
<keyword evidence="4" id="KW-1185">Reference proteome</keyword>
<dbReference type="Proteomes" id="UP000254209">
    <property type="component" value="Unassembled WGS sequence"/>
</dbReference>
<gene>
    <name evidence="3" type="ORF">NCTC10283_00048</name>
</gene>
<keyword evidence="2" id="KW-0802">TPR repeat</keyword>
<dbReference type="Gene3D" id="1.25.40.10">
    <property type="entry name" value="Tetratricopeptide repeat domain"/>
    <property type="match status" value="2"/>
</dbReference>
<evidence type="ECO:0000256" key="1">
    <source>
        <dbReference type="ARBA" id="ARBA00022737"/>
    </source>
</evidence>
<dbReference type="PANTHER" id="PTHR45586:SF1">
    <property type="entry name" value="LIPOPOLYSACCHARIDE ASSEMBLY PROTEIN B"/>
    <property type="match status" value="1"/>
</dbReference>
<dbReference type="STRING" id="1120980.GCA_000745955_02539"/>
<keyword evidence="3" id="KW-0808">Transferase</keyword>
<name>A0A376BK32_9NEIS</name>
<accession>A0A376BK32</accession>
<evidence type="ECO:0000313" key="3">
    <source>
        <dbReference type="EMBL" id="SSY69985.1"/>
    </source>
</evidence>
<keyword evidence="1" id="KW-0677">Repeat</keyword>
<organism evidence="3 4">
    <name type="scientific">Alysiella crassa</name>
    <dbReference type="NCBI Taxonomy" id="153491"/>
    <lineage>
        <taxon>Bacteria</taxon>
        <taxon>Pseudomonadati</taxon>
        <taxon>Pseudomonadota</taxon>
        <taxon>Betaproteobacteria</taxon>
        <taxon>Neisseriales</taxon>
        <taxon>Neisseriaceae</taxon>
        <taxon>Alysiella</taxon>
    </lineage>
</organism>
<dbReference type="EMBL" id="UFSO01000002">
    <property type="protein sequence ID" value="SSY69985.1"/>
    <property type="molecule type" value="Genomic_DNA"/>
</dbReference>
<dbReference type="SMART" id="SM00028">
    <property type="entry name" value="TPR"/>
    <property type="match status" value="4"/>
</dbReference>
<dbReference type="InterPro" id="IPR011990">
    <property type="entry name" value="TPR-like_helical_dom_sf"/>
</dbReference>